<dbReference type="EMBL" id="CP000975">
    <property type="protein sequence ID" value="ACD83670.1"/>
    <property type="molecule type" value="Genomic_DNA"/>
</dbReference>
<protein>
    <submittedName>
        <fullName evidence="7">Periplasmic glucans biosynthesis protein G</fullName>
    </submittedName>
</protein>
<evidence type="ECO:0000256" key="4">
    <source>
        <dbReference type="ARBA" id="ARBA00022764"/>
    </source>
</evidence>
<evidence type="ECO:0000256" key="5">
    <source>
        <dbReference type="SAM" id="Phobius"/>
    </source>
</evidence>
<dbReference type="STRING" id="481448.Minf_1616"/>
<name>B3DWK7_METI4</name>
<evidence type="ECO:0000256" key="3">
    <source>
        <dbReference type="ARBA" id="ARBA00009284"/>
    </source>
</evidence>
<gene>
    <name evidence="7" type="primary">mdoG</name>
    <name evidence="7" type="ordered locus">Minf_1616</name>
</gene>
<keyword evidence="5" id="KW-0472">Membrane</keyword>
<comment type="pathway">
    <text evidence="2">Glycan metabolism; osmoregulated periplasmic glucan (OPG) biosynthesis.</text>
</comment>
<dbReference type="InterPro" id="IPR014438">
    <property type="entry name" value="Glucan_biosyn_MdoG/MdoD"/>
</dbReference>
<comment type="subcellular location">
    <subcellularLocation>
        <location evidence="1">Periplasm</location>
    </subcellularLocation>
</comment>
<dbReference type="InterPro" id="IPR011013">
    <property type="entry name" value="Gal_mutarotase_sf_dom"/>
</dbReference>
<dbReference type="GO" id="GO:0030288">
    <property type="term" value="C:outer membrane-bounded periplasmic space"/>
    <property type="evidence" value="ECO:0007669"/>
    <property type="project" value="TreeGrafter"/>
</dbReference>
<dbReference type="SUPFAM" id="SSF74650">
    <property type="entry name" value="Galactose mutarotase-like"/>
    <property type="match status" value="1"/>
</dbReference>
<dbReference type="Pfam" id="PF04349">
    <property type="entry name" value="MdoG"/>
    <property type="match status" value="1"/>
</dbReference>
<evidence type="ECO:0000256" key="1">
    <source>
        <dbReference type="ARBA" id="ARBA00004418"/>
    </source>
</evidence>
<keyword evidence="4" id="KW-0574">Periplasm</keyword>
<dbReference type="PANTHER" id="PTHR30504">
    <property type="entry name" value="GLUCANS BIOSYNTHESIS PROTEIN"/>
    <property type="match status" value="1"/>
</dbReference>
<dbReference type="eggNOG" id="COG3131">
    <property type="taxonomic scope" value="Bacteria"/>
</dbReference>
<feature type="transmembrane region" description="Helical" evidence="5">
    <location>
        <begin position="31"/>
        <end position="49"/>
    </location>
</feature>
<dbReference type="InterPro" id="IPR014756">
    <property type="entry name" value="Ig_E-set"/>
</dbReference>
<dbReference type="Gene3D" id="2.60.40.10">
    <property type="entry name" value="Immunoglobulins"/>
    <property type="match status" value="1"/>
</dbReference>
<dbReference type="PANTHER" id="PTHR30504:SF2">
    <property type="entry name" value="GLUCANS BIOSYNTHESIS PROTEIN G"/>
    <property type="match status" value="1"/>
</dbReference>
<sequence length="595" mass="69031">MSFSLFFVSRHAGSQHQCTKARENGCLRRKLFFFILFLVFFFSILWKPFQEKDLKRVPGLSPRQFFFPKKARKLSRKMAVVHPMKRNSNFHVYFFYLGLYFLFFLYCGFKSQAKKEKAPPTNPLAFFYSKLLKRARNLSFLPYQPPPKLPYVLGQLSYDQWFGISFRDPKGIFSTGSRFIIKPFPLGYLFSQPLTIHLITSKGEEKNYPFDPSLFDYKNLDSRDWPKDLGFAGFRVFFDEAEKKSWAEVLSIIGASYFRSLGLGETWGLSARALTVNTTGSSREEFPFYREFWIEEPKKEDSSLSFYALLDGESLTAALHFLFTPGLESKIEIENFIFLRKTVESLGIAPLTSMFLQGENSTTFYNLLHPEEHDSDGLLMQMDTGEWIWRPLQNPPYFSSFRFPVKGKLLGFGLLQRDRSFDHYKSLLLRYESRPSAWIKPLEGWEGGHLELVELPTTTETKDNIVAYWVAEAPALSQKQFHYSYTIFWGRDPQPRSELGFIVSTRCARIDKTISLYVIDFSIPGYSGDLLPQPMIYVGEGGRLVESGVERNPFVSGLRLSFKIERQGLNLIPLRAYLQTKDVPLTETWDYVDFP</sequence>
<feature type="transmembrane region" description="Helical" evidence="5">
    <location>
        <begin position="90"/>
        <end position="109"/>
    </location>
</feature>
<dbReference type="Proteomes" id="UP000009149">
    <property type="component" value="Chromosome"/>
</dbReference>
<evidence type="ECO:0000313" key="7">
    <source>
        <dbReference type="EMBL" id="ACD83670.1"/>
    </source>
</evidence>
<dbReference type="SUPFAM" id="SSF81296">
    <property type="entry name" value="E set domains"/>
    <property type="match status" value="1"/>
</dbReference>
<evidence type="ECO:0000256" key="2">
    <source>
        <dbReference type="ARBA" id="ARBA00005001"/>
    </source>
</evidence>
<keyword evidence="5" id="KW-1133">Transmembrane helix</keyword>
<dbReference type="GO" id="GO:0030246">
    <property type="term" value="F:carbohydrate binding"/>
    <property type="evidence" value="ECO:0007669"/>
    <property type="project" value="InterPro"/>
</dbReference>
<dbReference type="KEGG" id="min:Minf_1616"/>
<dbReference type="InterPro" id="IPR014718">
    <property type="entry name" value="GH-type_carb-bd"/>
</dbReference>
<reference evidence="7 8" key="1">
    <citation type="journal article" date="2008" name="Biol. Direct">
        <title>Complete genome sequence of the extremely acidophilic methanotroph isolate V4, Methylacidiphilum infernorum, a representative of the bacterial phylum Verrucomicrobia.</title>
        <authorList>
            <person name="Hou S."/>
            <person name="Makarova K.S."/>
            <person name="Saw J.H."/>
            <person name="Senin P."/>
            <person name="Ly B.V."/>
            <person name="Zhou Z."/>
            <person name="Ren Y."/>
            <person name="Wang J."/>
            <person name="Galperin M.Y."/>
            <person name="Omelchenko M.V."/>
            <person name="Wolf Y.I."/>
            <person name="Yutin N."/>
            <person name="Koonin E.V."/>
            <person name="Stott M.B."/>
            <person name="Mountain B.W."/>
            <person name="Crowe M.A."/>
            <person name="Smirnova A.V."/>
            <person name="Dunfield P.F."/>
            <person name="Feng L."/>
            <person name="Wang L."/>
            <person name="Alam M."/>
        </authorList>
    </citation>
    <scope>NUCLEOTIDE SEQUENCE [LARGE SCALE GENOMIC DNA]</scope>
    <source>
        <strain evidence="8">Isolate V4</strain>
    </source>
</reference>
<evidence type="ECO:0000259" key="6">
    <source>
        <dbReference type="Pfam" id="PF04349"/>
    </source>
</evidence>
<dbReference type="GO" id="GO:0051274">
    <property type="term" value="P:beta-glucan biosynthetic process"/>
    <property type="evidence" value="ECO:0007669"/>
    <property type="project" value="TreeGrafter"/>
</dbReference>
<dbReference type="InterPro" id="IPR007444">
    <property type="entry name" value="Glucan_biosyn_MdoG_C"/>
</dbReference>
<dbReference type="AlphaFoldDB" id="B3DWK7"/>
<keyword evidence="5" id="KW-0812">Transmembrane</keyword>
<feature type="domain" description="Glucan biosynthesis periplasmic MdoG C-terminal" evidence="6">
    <location>
        <begin position="127"/>
        <end position="591"/>
    </location>
</feature>
<comment type="similarity">
    <text evidence="3">Belongs to the OpgD/OpgG family.</text>
</comment>
<dbReference type="Gene3D" id="2.70.98.10">
    <property type="match status" value="1"/>
</dbReference>
<proteinExistence type="inferred from homology"/>
<dbReference type="UniPathway" id="UPA00637"/>
<organism evidence="7 8">
    <name type="scientific">Methylacidiphilum infernorum (isolate V4)</name>
    <name type="common">Methylokorus infernorum (strain V4)</name>
    <dbReference type="NCBI Taxonomy" id="481448"/>
    <lineage>
        <taxon>Bacteria</taxon>
        <taxon>Pseudomonadati</taxon>
        <taxon>Verrucomicrobiota</taxon>
        <taxon>Methylacidiphilae</taxon>
        <taxon>Methylacidiphilales</taxon>
        <taxon>Methylacidiphilaceae</taxon>
        <taxon>Methylacidiphilum (ex Ratnadevi et al. 2023)</taxon>
    </lineage>
</organism>
<dbReference type="HOGENOM" id="CLU_023403_2_0_0"/>
<evidence type="ECO:0000313" key="8">
    <source>
        <dbReference type="Proteomes" id="UP000009149"/>
    </source>
</evidence>
<dbReference type="GO" id="GO:0003824">
    <property type="term" value="F:catalytic activity"/>
    <property type="evidence" value="ECO:0007669"/>
    <property type="project" value="InterPro"/>
</dbReference>
<accession>B3DWK7</accession>
<dbReference type="InterPro" id="IPR013783">
    <property type="entry name" value="Ig-like_fold"/>
</dbReference>